<dbReference type="SUPFAM" id="SSF52317">
    <property type="entry name" value="Class I glutamine amidotransferase-like"/>
    <property type="match status" value="1"/>
</dbReference>
<dbReference type="InterPro" id="IPR002818">
    <property type="entry name" value="DJ-1/PfpI"/>
</dbReference>
<evidence type="ECO:0000259" key="1">
    <source>
        <dbReference type="Pfam" id="PF01965"/>
    </source>
</evidence>
<dbReference type="PANTHER" id="PTHR48094:SF12">
    <property type="entry name" value="PARKINSON DISEASE PROTEIN 7 HOMOLOG"/>
    <property type="match status" value="1"/>
</dbReference>
<feature type="domain" description="DJ-1/PfpI" evidence="1">
    <location>
        <begin position="3"/>
        <end position="165"/>
    </location>
</feature>
<evidence type="ECO:0000313" key="2">
    <source>
        <dbReference type="EMBL" id="RDU69801.1"/>
    </source>
</evidence>
<reference evidence="2 3" key="1">
    <citation type="submission" date="2018-04" db="EMBL/GenBank/DDBJ databases">
        <title>Novel Campyloabacter and Helicobacter Species and Strains.</title>
        <authorList>
            <person name="Mannion A.J."/>
            <person name="Shen Z."/>
            <person name="Fox J.G."/>
        </authorList>
    </citation>
    <scope>NUCLEOTIDE SEQUENCE [LARGE SCALE GENOMIC DNA]</scope>
    <source>
        <strain evidence="2 3">MIT 04-9366</strain>
    </source>
</reference>
<dbReference type="RefSeq" id="WP_115569929.1">
    <property type="nucleotide sequence ID" value="NZ_NXLV01000013.1"/>
</dbReference>
<dbReference type="OrthoDB" id="9792284at2"/>
<organism evidence="2 3">
    <name type="scientific">Helicobacter brantae</name>
    <dbReference type="NCBI Taxonomy" id="375927"/>
    <lineage>
        <taxon>Bacteria</taxon>
        <taxon>Pseudomonadati</taxon>
        <taxon>Campylobacterota</taxon>
        <taxon>Epsilonproteobacteria</taxon>
        <taxon>Campylobacterales</taxon>
        <taxon>Helicobacteraceae</taxon>
        <taxon>Helicobacter</taxon>
    </lineage>
</organism>
<dbReference type="Gene3D" id="3.40.50.880">
    <property type="match status" value="1"/>
</dbReference>
<accession>A0A3D8IZ14</accession>
<dbReference type="InterPro" id="IPR050325">
    <property type="entry name" value="Prot/Nucl_acid_deglycase"/>
</dbReference>
<dbReference type="Proteomes" id="UP000257045">
    <property type="component" value="Unassembled WGS sequence"/>
</dbReference>
<dbReference type="EMBL" id="NXLV01000013">
    <property type="protein sequence ID" value="RDU69801.1"/>
    <property type="molecule type" value="Genomic_DNA"/>
</dbReference>
<name>A0A3D8IZ14_9HELI</name>
<dbReference type="NCBIfam" id="TIGR01383">
    <property type="entry name" value="not_thiJ"/>
    <property type="match status" value="1"/>
</dbReference>
<gene>
    <name evidence="2" type="ORF">CQA58_06580</name>
</gene>
<proteinExistence type="predicted"/>
<dbReference type="GO" id="GO:0005737">
    <property type="term" value="C:cytoplasm"/>
    <property type="evidence" value="ECO:0007669"/>
    <property type="project" value="TreeGrafter"/>
</dbReference>
<dbReference type="AlphaFoldDB" id="A0A3D8IZ14"/>
<protein>
    <submittedName>
        <fullName evidence="2">DJ-1 family protein</fullName>
    </submittedName>
</protein>
<sequence length="182" mass="19674">MAKILLPLACGFEEIELVSIVDVLRRGGVEVVLASLDSALKVKGAHNISIIADTSLQEIKPNEFDAIALHGGMEGVQNMLASPTLLQIISDLASSHKLIGAICAAPLVLDELHLLTEDFCCYPECEKMMKHTQAQRLDLPCKTSDRIITGTGPAFAILFALEILKSLKGESKAQEVQKQLLL</sequence>
<evidence type="ECO:0000313" key="3">
    <source>
        <dbReference type="Proteomes" id="UP000257045"/>
    </source>
</evidence>
<dbReference type="PANTHER" id="PTHR48094">
    <property type="entry name" value="PROTEIN/NUCLEIC ACID DEGLYCASE DJ-1-RELATED"/>
    <property type="match status" value="1"/>
</dbReference>
<dbReference type="InterPro" id="IPR029062">
    <property type="entry name" value="Class_I_gatase-like"/>
</dbReference>
<dbReference type="Pfam" id="PF01965">
    <property type="entry name" value="DJ-1_PfpI"/>
    <property type="match status" value="1"/>
</dbReference>
<dbReference type="InterPro" id="IPR006287">
    <property type="entry name" value="DJ-1"/>
</dbReference>
<dbReference type="CDD" id="cd03135">
    <property type="entry name" value="GATase1_DJ-1"/>
    <property type="match status" value="1"/>
</dbReference>
<keyword evidence="3" id="KW-1185">Reference proteome</keyword>
<comment type="caution">
    <text evidence="2">The sequence shown here is derived from an EMBL/GenBank/DDBJ whole genome shotgun (WGS) entry which is preliminary data.</text>
</comment>